<dbReference type="Gene3D" id="3.60.21.10">
    <property type="match status" value="1"/>
</dbReference>
<evidence type="ECO:0000256" key="3">
    <source>
        <dbReference type="ARBA" id="ARBA00013365"/>
    </source>
</evidence>
<dbReference type="NCBIfam" id="NF008206">
    <property type="entry name" value="PRK10966.1"/>
    <property type="match status" value="1"/>
</dbReference>
<evidence type="ECO:0000313" key="11">
    <source>
        <dbReference type="EMBL" id="MEM5536243.1"/>
    </source>
</evidence>
<accession>A0ABU9TR83</accession>
<reference evidence="11 12" key="1">
    <citation type="submission" date="2024-03" db="EMBL/GenBank/DDBJ databases">
        <title>Community enrichment and isolation of bacterial strains for fucoidan degradation.</title>
        <authorList>
            <person name="Sichert A."/>
        </authorList>
    </citation>
    <scope>NUCLEOTIDE SEQUENCE [LARGE SCALE GENOMIC DNA]</scope>
    <source>
        <strain evidence="11 12">AS76</strain>
    </source>
</reference>
<evidence type="ECO:0000256" key="6">
    <source>
        <dbReference type="ARBA" id="ARBA00022839"/>
    </source>
</evidence>
<dbReference type="PANTHER" id="PTHR30337">
    <property type="entry name" value="COMPONENT OF ATP-DEPENDENT DSDNA EXONUCLEASE"/>
    <property type="match status" value="1"/>
</dbReference>
<comment type="similarity">
    <text evidence="1 7">Belongs to the SbcD family.</text>
</comment>
<feature type="domain" description="Calcineurin-like phosphoesterase" evidence="9">
    <location>
        <begin position="2"/>
        <end position="232"/>
    </location>
</feature>
<comment type="subunit">
    <text evidence="2 7">Heterodimer of SbcC and SbcD.</text>
</comment>
<dbReference type="InterPro" id="IPR029052">
    <property type="entry name" value="Metallo-depent_PP-like"/>
</dbReference>
<dbReference type="PANTHER" id="PTHR30337:SF0">
    <property type="entry name" value="NUCLEASE SBCCD SUBUNIT D"/>
    <property type="match status" value="1"/>
</dbReference>
<dbReference type="EMBL" id="JBBMRA010000005">
    <property type="protein sequence ID" value="MEM5536243.1"/>
    <property type="molecule type" value="Genomic_DNA"/>
</dbReference>
<keyword evidence="6 7" id="KW-0269">Exonuclease</keyword>
<evidence type="ECO:0000256" key="4">
    <source>
        <dbReference type="ARBA" id="ARBA00022722"/>
    </source>
</evidence>
<evidence type="ECO:0000259" key="9">
    <source>
        <dbReference type="Pfam" id="PF00149"/>
    </source>
</evidence>
<dbReference type="Gene3D" id="3.30.160.720">
    <property type="match status" value="1"/>
</dbReference>
<feature type="region of interest" description="Disordered" evidence="8">
    <location>
        <begin position="409"/>
        <end position="433"/>
    </location>
</feature>
<evidence type="ECO:0000313" key="12">
    <source>
        <dbReference type="Proteomes" id="UP001449225"/>
    </source>
</evidence>
<dbReference type="Proteomes" id="UP001449225">
    <property type="component" value="Unassembled WGS sequence"/>
</dbReference>
<keyword evidence="5 7" id="KW-0378">Hydrolase</keyword>
<keyword evidence="7" id="KW-0233">DNA recombination</keyword>
<dbReference type="NCBIfam" id="TIGR00619">
    <property type="entry name" value="sbcd"/>
    <property type="match status" value="1"/>
</dbReference>
<dbReference type="InterPro" id="IPR050535">
    <property type="entry name" value="DNA_Repair-Maintenance_Comp"/>
</dbReference>
<gene>
    <name evidence="7 11" type="primary">sbcD</name>
    <name evidence="11" type="ORF">WNY58_07545</name>
</gene>
<dbReference type="SUPFAM" id="SSF56300">
    <property type="entry name" value="Metallo-dependent phosphatases"/>
    <property type="match status" value="1"/>
</dbReference>
<keyword evidence="7" id="KW-0235">DNA replication</keyword>
<dbReference type="Pfam" id="PF12320">
    <property type="entry name" value="SbcD_C"/>
    <property type="match status" value="1"/>
</dbReference>
<evidence type="ECO:0000256" key="7">
    <source>
        <dbReference type="RuleBase" id="RU363069"/>
    </source>
</evidence>
<proteinExistence type="inferred from homology"/>
<evidence type="ECO:0000256" key="1">
    <source>
        <dbReference type="ARBA" id="ARBA00010555"/>
    </source>
</evidence>
<evidence type="ECO:0000256" key="5">
    <source>
        <dbReference type="ARBA" id="ARBA00022801"/>
    </source>
</evidence>
<dbReference type="Pfam" id="PF00149">
    <property type="entry name" value="Metallophos"/>
    <property type="match status" value="1"/>
</dbReference>
<dbReference type="InterPro" id="IPR041796">
    <property type="entry name" value="Mre11_N"/>
</dbReference>
<dbReference type="InterPro" id="IPR026843">
    <property type="entry name" value="SbcD_C"/>
</dbReference>
<dbReference type="CDD" id="cd00840">
    <property type="entry name" value="MPP_Mre11_N"/>
    <property type="match status" value="1"/>
</dbReference>
<sequence>MIRILHTSDWHLGQHFIGKSRLAEHQKFVQWLLDKVKEKQIDAVVIAGDVYDTGSPPSYARELYNQLVVAINKLGCQLIVLGGNHDSVSTLNESKGLLKYLSADVVANVQDNLSDQVITLNNRQGEPSAMLCAIPYIRPRDVLQSHANESASDKAQALGNAIAEHYQQVYEVADRKRKALGLALPIIATGHLTAMGVKSSDSVRDIYVGSLEAFPASAFPPADYIALGHIHRPQVVAKSEHIRYCGSPIALSFDELGSEKQVLMVEFDETALVSVEPIYVPQFQPMQAIKGDLNHIEETLIEIGHAAHELPVWLSIEVETQDYLNDLTQRIEKLTQDLPVEVLLLRRARKQRSSELIRQEKETLDELNPFEVFERRLESEQFEGDDEALRLQRIKECFAQIVHQVEEEHGLAPSKPASTTLKAEGLPDMTHSTVSEPMLEGEEADPVTATAGDVEALPLFHEEPPLAVPSAAPVTSAIPSKKPKADSDTPIVDDLFATGDDV</sequence>
<dbReference type="GO" id="GO:0004527">
    <property type="term" value="F:exonuclease activity"/>
    <property type="evidence" value="ECO:0007669"/>
    <property type="project" value="UniProtKB-KW"/>
</dbReference>
<keyword evidence="12" id="KW-1185">Reference proteome</keyword>
<comment type="caution">
    <text evidence="11">The sequence shown here is derived from an EMBL/GenBank/DDBJ whole genome shotgun (WGS) entry which is preliminary data.</text>
</comment>
<comment type="function">
    <text evidence="7">SbcCD cleaves DNA hairpin structures. These structures can inhibit DNA replication and are intermediates in certain DNA recombination reactions. The complex acts as a 3'-&gt;5' double strand exonuclease that can open hairpins. It also has a 5' single-strand endonuclease activity.</text>
</comment>
<feature type="domain" description="Nuclease SbcCD subunit D C-terminal" evidence="10">
    <location>
        <begin position="283"/>
        <end position="380"/>
    </location>
</feature>
<protein>
    <recommendedName>
        <fullName evidence="3 7">Nuclease SbcCD subunit D</fullName>
    </recommendedName>
</protein>
<evidence type="ECO:0000256" key="2">
    <source>
        <dbReference type="ARBA" id="ARBA00011322"/>
    </source>
</evidence>
<dbReference type="RefSeq" id="WP_342854201.1">
    <property type="nucleotide sequence ID" value="NZ_JBBMRA010000005.1"/>
</dbReference>
<keyword evidence="4 7" id="KW-0540">Nuclease</keyword>
<organism evidence="11 12">
    <name type="scientific">Neptuniibacter pectenicola</name>
    <dbReference type="NCBI Taxonomy" id="1806669"/>
    <lineage>
        <taxon>Bacteria</taxon>
        <taxon>Pseudomonadati</taxon>
        <taxon>Pseudomonadota</taxon>
        <taxon>Gammaproteobacteria</taxon>
        <taxon>Oceanospirillales</taxon>
        <taxon>Oceanospirillaceae</taxon>
        <taxon>Neptuniibacter</taxon>
    </lineage>
</organism>
<name>A0ABU9TR83_9GAMM</name>
<evidence type="ECO:0000259" key="10">
    <source>
        <dbReference type="Pfam" id="PF12320"/>
    </source>
</evidence>
<keyword evidence="7" id="KW-0255">Endonuclease</keyword>
<feature type="region of interest" description="Disordered" evidence="8">
    <location>
        <begin position="470"/>
        <end position="502"/>
    </location>
</feature>
<evidence type="ECO:0000256" key="8">
    <source>
        <dbReference type="SAM" id="MobiDB-lite"/>
    </source>
</evidence>
<dbReference type="InterPro" id="IPR004843">
    <property type="entry name" value="Calcineurin-like_PHP"/>
</dbReference>
<dbReference type="InterPro" id="IPR004593">
    <property type="entry name" value="SbcD"/>
</dbReference>